<feature type="compositionally biased region" description="Polar residues" evidence="8">
    <location>
        <begin position="162"/>
        <end position="178"/>
    </location>
</feature>
<dbReference type="GO" id="GO:0005524">
    <property type="term" value="F:ATP binding"/>
    <property type="evidence" value="ECO:0007669"/>
    <property type="project" value="UniProtKB-KW"/>
</dbReference>
<evidence type="ECO:0000259" key="11">
    <source>
        <dbReference type="Pfam" id="PF21314"/>
    </source>
</evidence>
<dbReference type="EMBL" id="MU864970">
    <property type="protein sequence ID" value="KAK4462568.1"/>
    <property type="molecule type" value="Genomic_DNA"/>
</dbReference>
<dbReference type="Gene3D" id="6.10.250.2930">
    <property type="match status" value="1"/>
</dbReference>
<feature type="region of interest" description="Disordered" evidence="8">
    <location>
        <begin position="223"/>
        <end position="246"/>
    </location>
</feature>
<feature type="domain" description="Epidermal growth factor receptor-like transmembrane-juxtamembrane segment" evidence="11">
    <location>
        <begin position="192"/>
        <end position="226"/>
    </location>
</feature>
<keyword evidence="7" id="KW-0829">Tyrosine-protein kinase</keyword>
<keyword evidence="13" id="KW-1185">Reference proteome</keyword>
<feature type="region of interest" description="Disordered" evidence="8">
    <location>
        <begin position="302"/>
        <end position="345"/>
    </location>
</feature>
<feature type="chain" id="PRO_5043395709" description="receptor protein-tyrosine kinase" evidence="10">
    <location>
        <begin position="30"/>
        <end position="345"/>
    </location>
</feature>
<proteinExistence type="predicted"/>
<feature type="signal peptide" evidence="10">
    <location>
        <begin position="1"/>
        <end position="29"/>
    </location>
</feature>
<comment type="caution">
    <text evidence="12">The sequence shown here is derived from an EMBL/GenBank/DDBJ whole genome shotgun (WGS) entry which is preliminary data.</text>
</comment>
<evidence type="ECO:0000256" key="9">
    <source>
        <dbReference type="SAM" id="Phobius"/>
    </source>
</evidence>
<dbReference type="Pfam" id="PF21314">
    <property type="entry name" value="TM_ErbB1"/>
    <property type="match status" value="1"/>
</dbReference>
<keyword evidence="9" id="KW-1133">Transmembrane helix</keyword>
<gene>
    <name evidence="12" type="ORF">QBC42DRAFT_267504</name>
</gene>
<keyword evidence="5" id="KW-0418">Kinase</keyword>
<evidence type="ECO:0000256" key="8">
    <source>
        <dbReference type="SAM" id="MobiDB-lite"/>
    </source>
</evidence>
<evidence type="ECO:0000256" key="6">
    <source>
        <dbReference type="ARBA" id="ARBA00022840"/>
    </source>
</evidence>
<sequence length="345" mass="37177">MRAMGQALFPVAGLALLVYLQLWSAPAQASPIQSLSRRRPEEHVTLSDCRDTADVFSSQMAYFPADPGPEPQDVAVVQTTPGQAALWVNTNTSALFTGTGITFTARLGPKVAEGEFAGMGENDYTTFTCWQRYKAALYKYGNTTCSQVYACNHDAAPGNLPSPANNTVPEPSGTSTPGSHKGGLTQGALVGIVVGAVGGLLFVIASIAVFWFWRRTQKQKKSAAMRPTDDAIFPPHMPLPTGEDVGNVQTVSETRYEMDGRWYRVEMSCEHGKVEMGGNCVQEADEGVVEKELEGECTQKLDEGVKREGSSVRKTVVVGERPEKENISEGKTDVVSPIADSPNSH</sequence>
<evidence type="ECO:0000313" key="12">
    <source>
        <dbReference type="EMBL" id="KAK4462568.1"/>
    </source>
</evidence>
<reference evidence="12" key="1">
    <citation type="journal article" date="2023" name="Mol. Phylogenet. Evol.">
        <title>Genome-scale phylogeny and comparative genomics of the fungal order Sordariales.</title>
        <authorList>
            <person name="Hensen N."/>
            <person name="Bonometti L."/>
            <person name="Westerberg I."/>
            <person name="Brannstrom I.O."/>
            <person name="Guillou S."/>
            <person name="Cros-Aarteil S."/>
            <person name="Calhoun S."/>
            <person name="Haridas S."/>
            <person name="Kuo A."/>
            <person name="Mondo S."/>
            <person name="Pangilinan J."/>
            <person name="Riley R."/>
            <person name="LaButti K."/>
            <person name="Andreopoulos B."/>
            <person name="Lipzen A."/>
            <person name="Chen C."/>
            <person name="Yan M."/>
            <person name="Daum C."/>
            <person name="Ng V."/>
            <person name="Clum A."/>
            <person name="Steindorff A."/>
            <person name="Ohm R.A."/>
            <person name="Martin F."/>
            <person name="Silar P."/>
            <person name="Natvig D.O."/>
            <person name="Lalanne C."/>
            <person name="Gautier V."/>
            <person name="Ament-Velasquez S.L."/>
            <person name="Kruys A."/>
            <person name="Hutchinson M.I."/>
            <person name="Powell A.J."/>
            <person name="Barry K."/>
            <person name="Miller A.N."/>
            <person name="Grigoriev I.V."/>
            <person name="Debuchy R."/>
            <person name="Gladieux P."/>
            <person name="Hiltunen Thoren M."/>
            <person name="Johannesson H."/>
        </authorList>
    </citation>
    <scope>NUCLEOTIDE SEQUENCE</scope>
    <source>
        <strain evidence="12">PSN324</strain>
    </source>
</reference>
<dbReference type="InterPro" id="IPR049328">
    <property type="entry name" value="TM_ErbB1"/>
</dbReference>
<dbReference type="GO" id="GO:0004714">
    <property type="term" value="F:transmembrane receptor protein tyrosine kinase activity"/>
    <property type="evidence" value="ECO:0007669"/>
    <property type="project" value="UniProtKB-EC"/>
</dbReference>
<evidence type="ECO:0000256" key="3">
    <source>
        <dbReference type="ARBA" id="ARBA00022679"/>
    </source>
</evidence>
<keyword evidence="3" id="KW-0808">Transferase</keyword>
<keyword evidence="9" id="KW-0812">Transmembrane</keyword>
<evidence type="ECO:0000256" key="5">
    <source>
        <dbReference type="ARBA" id="ARBA00022777"/>
    </source>
</evidence>
<keyword evidence="6" id="KW-0067">ATP-binding</keyword>
<feature type="compositionally biased region" description="Basic and acidic residues" evidence="8">
    <location>
        <begin position="320"/>
        <end position="332"/>
    </location>
</feature>
<dbReference type="AlphaFoldDB" id="A0AAV9HSI5"/>
<keyword evidence="9" id="KW-0472">Membrane</keyword>
<dbReference type="EC" id="2.7.10.1" evidence="1"/>
<evidence type="ECO:0000256" key="1">
    <source>
        <dbReference type="ARBA" id="ARBA00011902"/>
    </source>
</evidence>
<evidence type="ECO:0000256" key="10">
    <source>
        <dbReference type="SAM" id="SignalP"/>
    </source>
</evidence>
<dbReference type="InterPro" id="IPR044912">
    <property type="entry name" value="Egfr_JX_dom"/>
</dbReference>
<protein>
    <recommendedName>
        <fullName evidence="1">receptor protein-tyrosine kinase</fullName>
        <ecNumber evidence="1">2.7.10.1</ecNumber>
    </recommendedName>
</protein>
<name>A0AAV9HSI5_9PEZI</name>
<organism evidence="12 13">
    <name type="scientific">Cladorrhinum samala</name>
    <dbReference type="NCBI Taxonomy" id="585594"/>
    <lineage>
        <taxon>Eukaryota</taxon>
        <taxon>Fungi</taxon>
        <taxon>Dikarya</taxon>
        <taxon>Ascomycota</taxon>
        <taxon>Pezizomycotina</taxon>
        <taxon>Sordariomycetes</taxon>
        <taxon>Sordariomycetidae</taxon>
        <taxon>Sordariales</taxon>
        <taxon>Podosporaceae</taxon>
        <taxon>Cladorrhinum</taxon>
    </lineage>
</organism>
<accession>A0AAV9HSI5</accession>
<feature type="region of interest" description="Disordered" evidence="8">
    <location>
        <begin position="161"/>
        <end position="181"/>
    </location>
</feature>
<evidence type="ECO:0000256" key="2">
    <source>
        <dbReference type="ARBA" id="ARBA00022553"/>
    </source>
</evidence>
<evidence type="ECO:0000256" key="4">
    <source>
        <dbReference type="ARBA" id="ARBA00022741"/>
    </source>
</evidence>
<evidence type="ECO:0000256" key="7">
    <source>
        <dbReference type="ARBA" id="ARBA00023137"/>
    </source>
</evidence>
<dbReference type="Proteomes" id="UP001321749">
    <property type="component" value="Unassembled WGS sequence"/>
</dbReference>
<keyword evidence="10" id="KW-0732">Signal</keyword>
<keyword evidence="2" id="KW-0597">Phosphoprotein</keyword>
<feature type="transmembrane region" description="Helical" evidence="9">
    <location>
        <begin position="188"/>
        <end position="213"/>
    </location>
</feature>
<evidence type="ECO:0000313" key="13">
    <source>
        <dbReference type="Proteomes" id="UP001321749"/>
    </source>
</evidence>
<feature type="compositionally biased region" description="Basic and acidic residues" evidence="8">
    <location>
        <begin position="302"/>
        <end position="311"/>
    </location>
</feature>
<reference evidence="12" key="2">
    <citation type="submission" date="2023-06" db="EMBL/GenBank/DDBJ databases">
        <authorList>
            <consortium name="Lawrence Berkeley National Laboratory"/>
            <person name="Mondo S.J."/>
            <person name="Hensen N."/>
            <person name="Bonometti L."/>
            <person name="Westerberg I."/>
            <person name="Brannstrom I.O."/>
            <person name="Guillou S."/>
            <person name="Cros-Aarteil S."/>
            <person name="Calhoun S."/>
            <person name="Haridas S."/>
            <person name="Kuo A."/>
            <person name="Pangilinan J."/>
            <person name="Riley R."/>
            <person name="Labutti K."/>
            <person name="Andreopoulos B."/>
            <person name="Lipzen A."/>
            <person name="Chen C."/>
            <person name="Yanf M."/>
            <person name="Daum C."/>
            <person name="Ng V."/>
            <person name="Clum A."/>
            <person name="Steindorff A."/>
            <person name="Ohm R."/>
            <person name="Martin F."/>
            <person name="Silar P."/>
            <person name="Natvig D."/>
            <person name="Lalanne C."/>
            <person name="Gautier V."/>
            <person name="Ament-Velasquez S.L."/>
            <person name="Kruys A."/>
            <person name="Hutchinson M.I."/>
            <person name="Powell A.J."/>
            <person name="Barry K."/>
            <person name="Miller A.N."/>
            <person name="Grigoriev I.V."/>
            <person name="Debuchy R."/>
            <person name="Gladieux P."/>
            <person name="Thoren M.H."/>
            <person name="Johannesson H."/>
        </authorList>
    </citation>
    <scope>NUCLEOTIDE SEQUENCE</scope>
    <source>
        <strain evidence="12">PSN324</strain>
    </source>
</reference>
<keyword evidence="4" id="KW-0547">Nucleotide-binding</keyword>